<proteinExistence type="predicted"/>
<organism evidence="2 3">
    <name type="scientific">Fusarium austroafricanum</name>
    <dbReference type="NCBI Taxonomy" id="2364996"/>
    <lineage>
        <taxon>Eukaryota</taxon>
        <taxon>Fungi</taxon>
        <taxon>Dikarya</taxon>
        <taxon>Ascomycota</taxon>
        <taxon>Pezizomycotina</taxon>
        <taxon>Sordariomycetes</taxon>
        <taxon>Hypocreomycetidae</taxon>
        <taxon>Hypocreales</taxon>
        <taxon>Nectriaceae</taxon>
        <taxon>Fusarium</taxon>
        <taxon>Fusarium concolor species complex</taxon>
    </lineage>
</organism>
<sequence length="659" mass="72981">MGCSPSKPVGDDDSRAPRPAKKNAEQQIDLDNIAIPEVTWEKDESWTKWFCEQEQQAIDMGRHDDFLNIYKDFMFHGARAHLTEMFPECDATGTIENMGERHVCTGAGVCRGNDRCKFPTQEFLVLDASYSGIVHSFALMIAKPPTKPVSTNATEAEIDSASPGEKTQTDKQQSWIVPGAELDSPDMRGAKHTMLKAAAQARAKGINTGHAIIQIFIGAELVTCRFDASPKPPTVNSFAPHQPKERIKALNGLVKDTKKAPNAFRGFFAPHWFRQIVRDASNGAEGVTVWDEGPLPIKLPNGLMYHEPTRLLVTRAYDRMAEGVEETSFTVTPPPFPGTEDTPDPEILVRKVDPSKEPGGIIRISLIIGISKSVLWPKLGDYAKTSVMQAGEKAVLEYAKNLHAKGVLDRCGLRVHMGTDDSIFKFVADPIHLTPAKTRALPRPSELGTQDSVAAAPVTRDPMADKSLETDWNLTVAVRPKHELMGSESQFQAIKQYMKEKAKTRSPEELRAMALCTAPLTGRFFLEVNFPGCEVSEEGPFPVVLPDGTETVVENTLLMLARDPKQEPSSIIAAMNLVPLPNGEANMYSDKSWLETPVMKEADERLLQLLKRLNKEGKVSKVDCMAVTMMVKDATIYKFVDGERFEDYSDERMAQVKWG</sequence>
<protein>
    <submittedName>
        <fullName evidence="2">Uncharacterized protein</fullName>
    </submittedName>
</protein>
<feature type="region of interest" description="Disordered" evidence="1">
    <location>
        <begin position="1"/>
        <end position="25"/>
    </location>
</feature>
<name>A0A8H4NSZ6_9HYPO</name>
<evidence type="ECO:0000313" key="2">
    <source>
        <dbReference type="EMBL" id="KAF4443176.1"/>
    </source>
</evidence>
<dbReference type="OrthoDB" id="5184961at2759"/>
<comment type="caution">
    <text evidence="2">The sequence shown here is derived from an EMBL/GenBank/DDBJ whole genome shotgun (WGS) entry which is preliminary data.</text>
</comment>
<dbReference type="Proteomes" id="UP000605986">
    <property type="component" value="Unassembled WGS sequence"/>
</dbReference>
<dbReference type="EMBL" id="JAADJG010000581">
    <property type="protein sequence ID" value="KAF4443176.1"/>
    <property type="molecule type" value="Genomic_DNA"/>
</dbReference>
<accession>A0A8H4NSZ6</accession>
<reference evidence="2" key="1">
    <citation type="submission" date="2020-01" db="EMBL/GenBank/DDBJ databases">
        <title>Identification and distribution of gene clusters putatively required for synthesis of sphingolipid metabolism inhibitors in phylogenetically diverse species of the filamentous fungus Fusarium.</title>
        <authorList>
            <person name="Kim H.-S."/>
            <person name="Busman M."/>
            <person name="Brown D.W."/>
            <person name="Divon H."/>
            <person name="Uhlig S."/>
            <person name="Proctor R.H."/>
        </authorList>
    </citation>
    <scope>NUCLEOTIDE SEQUENCE</scope>
    <source>
        <strain evidence="2">NRRL 53441</strain>
    </source>
</reference>
<gene>
    <name evidence="2" type="ORF">F53441_11485</name>
</gene>
<keyword evidence="3" id="KW-1185">Reference proteome</keyword>
<evidence type="ECO:0000313" key="3">
    <source>
        <dbReference type="Proteomes" id="UP000605986"/>
    </source>
</evidence>
<feature type="region of interest" description="Disordered" evidence="1">
    <location>
        <begin position="146"/>
        <end position="172"/>
    </location>
</feature>
<dbReference type="AlphaFoldDB" id="A0A8H4NSZ6"/>
<evidence type="ECO:0000256" key="1">
    <source>
        <dbReference type="SAM" id="MobiDB-lite"/>
    </source>
</evidence>